<keyword evidence="1" id="KW-1133">Transmembrane helix</keyword>
<accession>A0A329E7A8</accession>
<name>A0A329E7A8_VIBDI</name>
<comment type="caution">
    <text evidence="2">The sequence shown here is derived from an EMBL/GenBank/DDBJ whole genome shotgun (WGS) entry which is preliminary data.</text>
</comment>
<evidence type="ECO:0000256" key="1">
    <source>
        <dbReference type="SAM" id="Phobius"/>
    </source>
</evidence>
<protein>
    <submittedName>
        <fullName evidence="2">Uncharacterized protein</fullName>
    </submittedName>
</protein>
<dbReference type="AlphaFoldDB" id="A0A329E7A8"/>
<keyword evidence="1" id="KW-0472">Membrane</keyword>
<evidence type="ECO:0000313" key="3">
    <source>
        <dbReference type="Proteomes" id="UP000248729"/>
    </source>
</evidence>
<organism evidence="2 3">
    <name type="scientific">Vibrio diazotrophicus</name>
    <dbReference type="NCBI Taxonomy" id="685"/>
    <lineage>
        <taxon>Bacteria</taxon>
        <taxon>Pseudomonadati</taxon>
        <taxon>Pseudomonadota</taxon>
        <taxon>Gammaproteobacteria</taxon>
        <taxon>Vibrionales</taxon>
        <taxon>Vibrionaceae</taxon>
        <taxon>Vibrio</taxon>
    </lineage>
</organism>
<dbReference type="Proteomes" id="UP000248729">
    <property type="component" value="Unassembled WGS sequence"/>
</dbReference>
<reference evidence="2 3" key="1">
    <citation type="submission" date="2018-06" db="EMBL/GenBank/DDBJ databases">
        <title>Freshwater and sediment microbial communities from various areas in North America, analyzing microbe dynamics in response to fracking.</title>
        <authorList>
            <person name="Lamendella R."/>
        </authorList>
    </citation>
    <scope>NUCLEOTIDE SEQUENCE [LARGE SCALE GENOMIC DNA]</scope>
    <source>
        <strain evidence="2 3">99A</strain>
    </source>
</reference>
<sequence>MLGSINLALLSGFAILEVIYEFLIWQNHLLIYVHLRFSRFGLKLFGLKHFVPNLISRSLRVNRKSILKYLYSEIKMFI</sequence>
<gene>
    <name evidence="2" type="ORF">DET48_13617</name>
</gene>
<proteinExistence type="predicted"/>
<dbReference type="EMBL" id="QLTR01000036">
    <property type="protein sequence ID" value="RAS57180.1"/>
    <property type="molecule type" value="Genomic_DNA"/>
</dbReference>
<keyword evidence="1" id="KW-0812">Transmembrane</keyword>
<evidence type="ECO:0000313" key="2">
    <source>
        <dbReference type="EMBL" id="RAS57180.1"/>
    </source>
</evidence>
<feature type="transmembrane region" description="Helical" evidence="1">
    <location>
        <begin position="7"/>
        <end position="25"/>
    </location>
</feature>